<dbReference type="Proteomes" id="UP001489509">
    <property type="component" value="Unassembled WGS sequence"/>
</dbReference>
<name>A0ABV1E3P9_9FIRM</name>
<reference evidence="1 2" key="1">
    <citation type="submission" date="2024-03" db="EMBL/GenBank/DDBJ databases">
        <title>Human intestinal bacterial collection.</title>
        <authorList>
            <person name="Pauvert C."/>
            <person name="Hitch T.C.A."/>
            <person name="Clavel T."/>
        </authorList>
    </citation>
    <scope>NUCLEOTIDE SEQUENCE [LARGE SCALE GENOMIC DNA]</scope>
    <source>
        <strain evidence="1 2">CLA-JM-H44</strain>
    </source>
</reference>
<evidence type="ECO:0000313" key="2">
    <source>
        <dbReference type="Proteomes" id="UP001489509"/>
    </source>
</evidence>
<dbReference type="CDD" id="cd02980">
    <property type="entry name" value="TRX_Fd_family"/>
    <property type="match status" value="1"/>
</dbReference>
<dbReference type="SUPFAM" id="SSF52833">
    <property type="entry name" value="Thioredoxin-like"/>
    <property type="match status" value="1"/>
</dbReference>
<accession>A0ABV1E3P9</accession>
<dbReference type="EMBL" id="JBBMFD010000027">
    <property type="protein sequence ID" value="MEQ2441509.1"/>
    <property type="molecule type" value="Genomic_DNA"/>
</dbReference>
<dbReference type="InterPro" id="IPR036249">
    <property type="entry name" value="Thioredoxin-like_sf"/>
</dbReference>
<keyword evidence="2" id="KW-1185">Reference proteome</keyword>
<organism evidence="1 2">
    <name type="scientific">Solibaculum intestinale</name>
    <dbReference type="NCBI Taxonomy" id="3133165"/>
    <lineage>
        <taxon>Bacteria</taxon>
        <taxon>Bacillati</taxon>
        <taxon>Bacillota</taxon>
        <taxon>Clostridia</taxon>
        <taxon>Eubacteriales</taxon>
        <taxon>Oscillospiraceae</taxon>
        <taxon>Solibaculum</taxon>
    </lineage>
</organism>
<dbReference type="Gene3D" id="3.40.30.10">
    <property type="entry name" value="Glutaredoxin"/>
    <property type="match status" value="1"/>
</dbReference>
<protein>
    <submittedName>
        <fullName evidence="1">(2Fe-2S) ferredoxin domain-containing protein</fullName>
    </submittedName>
</protein>
<proteinExistence type="predicted"/>
<gene>
    <name evidence="1" type="ORF">WMO26_11790</name>
</gene>
<evidence type="ECO:0000313" key="1">
    <source>
        <dbReference type="EMBL" id="MEQ2441509.1"/>
    </source>
</evidence>
<comment type="caution">
    <text evidence="1">The sequence shown here is derived from an EMBL/GenBank/DDBJ whole genome shotgun (WGS) entry which is preliminary data.</text>
</comment>
<dbReference type="Pfam" id="PF01257">
    <property type="entry name" value="2Fe-2S_thioredx"/>
    <property type="match status" value="1"/>
</dbReference>
<sequence>MVKLSVCIGSACHIKGSHSVITTFQRLIKEHELEDKVELMGVFCLGHCTEAVSVKIGDSDIYSVSGATAENFFNTQVLPLVES</sequence>
<dbReference type="RefSeq" id="WP_349220634.1">
    <property type="nucleotide sequence ID" value="NZ_JBBMFD010000027.1"/>
</dbReference>